<evidence type="ECO:0000313" key="1">
    <source>
        <dbReference type="EMBL" id="EME85195.1"/>
    </source>
</evidence>
<evidence type="ECO:0000313" key="2">
    <source>
        <dbReference type="Proteomes" id="UP000016932"/>
    </source>
</evidence>
<dbReference type="OrthoDB" id="3647243at2759"/>
<dbReference type="VEuPathDB" id="FungiDB:MYCFIDRAFT_85281"/>
<keyword evidence="2" id="KW-1185">Reference proteome</keyword>
<accession>M2Z5Y2</accession>
<dbReference type="GeneID" id="19342325"/>
<gene>
    <name evidence="1" type="ORF">MYCFIDRAFT_85281</name>
</gene>
<dbReference type="KEGG" id="pfj:MYCFIDRAFT_85281"/>
<dbReference type="STRING" id="383855.M2Z5Y2"/>
<sequence>MVFASYAIHLPPGLPPKPAANALFHCITSAIIELGMSPGNVRILYELGKFELLASLELRCYRPVFSTLERSFQPSSQFKRLRTLKVVDLKALGRDELSSSRRSILEDNCVIELTTRIIVFGIPESAMEYGATKLDKDARKLLDRVQEWTPERNLEVSVWPSQSMVQLARLRANECRLEIKSNKLLSLR</sequence>
<dbReference type="HOGENOM" id="CLU_1441626_0_0_1"/>
<proteinExistence type="predicted"/>
<dbReference type="AlphaFoldDB" id="M2Z5Y2"/>
<organism evidence="1 2">
    <name type="scientific">Pseudocercospora fijiensis (strain CIRAD86)</name>
    <name type="common">Black leaf streak disease fungus</name>
    <name type="synonym">Mycosphaerella fijiensis</name>
    <dbReference type="NCBI Taxonomy" id="383855"/>
    <lineage>
        <taxon>Eukaryota</taxon>
        <taxon>Fungi</taxon>
        <taxon>Dikarya</taxon>
        <taxon>Ascomycota</taxon>
        <taxon>Pezizomycotina</taxon>
        <taxon>Dothideomycetes</taxon>
        <taxon>Dothideomycetidae</taxon>
        <taxon>Mycosphaerellales</taxon>
        <taxon>Mycosphaerellaceae</taxon>
        <taxon>Pseudocercospora</taxon>
    </lineage>
</organism>
<dbReference type="EMBL" id="KB446557">
    <property type="protein sequence ID" value="EME85195.1"/>
    <property type="molecule type" value="Genomic_DNA"/>
</dbReference>
<protein>
    <submittedName>
        <fullName evidence="1">Uncharacterized protein</fullName>
    </submittedName>
</protein>
<dbReference type="RefSeq" id="XP_007925648.1">
    <property type="nucleotide sequence ID" value="XM_007927457.1"/>
</dbReference>
<name>M2Z5Y2_PSEFD</name>
<reference evidence="1 2" key="1">
    <citation type="journal article" date="2012" name="PLoS Pathog.">
        <title>Diverse lifestyles and strategies of plant pathogenesis encoded in the genomes of eighteen Dothideomycetes fungi.</title>
        <authorList>
            <person name="Ohm R.A."/>
            <person name="Feau N."/>
            <person name="Henrissat B."/>
            <person name="Schoch C.L."/>
            <person name="Horwitz B.A."/>
            <person name="Barry K.W."/>
            <person name="Condon B.J."/>
            <person name="Copeland A.C."/>
            <person name="Dhillon B."/>
            <person name="Glaser F."/>
            <person name="Hesse C.N."/>
            <person name="Kosti I."/>
            <person name="LaButti K."/>
            <person name="Lindquist E.A."/>
            <person name="Lucas S."/>
            <person name="Salamov A.A."/>
            <person name="Bradshaw R.E."/>
            <person name="Ciuffetti L."/>
            <person name="Hamelin R.C."/>
            <person name="Kema G.H.J."/>
            <person name="Lawrence C."/>
            <person name="Scott J.A."/>
            <person name="Spatafora J.W."/>
            <person name="Turgeon B.G."/>
            <person name="de Wit P.J.G.M."/>
            <person name="Zhong S."/>
            <person name="Goodwin S.B."/>
            <person name="Grigoriev I.V."/>
        </authorList>
    </citation>
    <scope>NUCLEOTIDE SEQUENCE [LARGE SCALE GENOMIC DNA]</scope>
    <source>
        <strain evidence="1 2">CIRAD86</strain>
    </source>
</reference>
<dbReference type="Proteomes" id="UP000016932">
    <property type="component" value="Unassembled WGS sequence"/>
</dbReference>